<comment type="caution">
    <text evidence="5">The sequence shown here is derived from an EMBL/GenBank/DDBJ whole genome shotgun (WGS) entry which is preliminary data.</text>
</comment>
<keyword evidence="2" id="KW-0732">Signal</keyword>
<keyword evidence="3" id="KW-0812">Transmembrane</keyword>
<reference evidence="5 6" key="1">
    <citation type="submission" date="2015-09" db="EMBL/GenBank/DDBJ databases">
        <title>Identification and resolution of microdiversity through metagenomic sequencing of parallel consortia.</title>
        <authorList>
            <person name="Nelson W.C."/>
            <person name="Romine M.F."/>
            <person name="Lindemann S.R."/>
        </authorList>
    </citation>
    <scope>NUCLEOTIDE SEQUENCE [LARGE SCALE GENOMIC DNA]</scope>
    <source>
        <strain evidence="5">Ana</strain>
    </source>
</reference>
<dbReference type="PANTHER" id="PTHR30483">
    <property type="entry name" value="LEUCINE-SPECIFIC-BINDING PROTEIN"/>
    <property type="match status" value="1"/>
</dbReference>
<keyword evidence="3" id="KW-1133">Transmembrane helix</keyword>
<proteinExistence type="inferred from homology"/>
<organism evidence="5 6">
    <name type="scientific">Phormidesmis priestleyi Ana</name>
    <dbReference type="NCBI Taxonomy" id="1666911"/>
    <lineage>
        <taxon>Bacteria</taxon>
        <taxon>Bacillati</taxon>
        <taxon>Cyanobacteriota</taxon>
        <taxon>Cyanophyceae</taxon>
        <taxon>Leptolyngbyales</taxon>
        <taxon>Leptolyngbyaceae</taxon>
        <taxon>Phormidesmis</taxon>
    </lineage>
</organism>
<dbReference type="SUPFAM" id="SSF48452">
    <property type="entry name" value="TPR-like"/>
    <property type="match status" value="1"/>
</dbReference>
<dbReference type="PANTHER" id="PTHR30483:SF6">
    <property type="entry name" value="PERIPLASMIC BINDING PROTEIN OF ABC TRANSPORTER FOR NATURAL AMINO ACIDS"/>
    <property type="match status" value="1"/>
</dbReference>
<dbReference type="SUPFAM" id="SSF53822">
    <property type="entry name" value="Periplasmic binding protein-like I"/>
    <property type="match status" value="1"/>
</dbReference>
<name>A0A0P7ZUG5_9CYAN</name>
<evidence type="ECO:0000256" key="3">
    <source>
        <dbReference type="SAM" id="Phobius"/>
    </source>
</evidence>
<feature type="domain" description="Leucine-binding protein" evidence="4">
    <location>
        <begin position="125"/>
        <end position="452"/>
    </location>
</feature>
<dbReference type="InterPro" id="IPR011990">
    <property type="entry name" value="TPR-like_helical_dom_sf"/>
</dbReference>
<evidence type="ECO:0000256" key="2">
    <source>
        <dbReference type="ARBA" id="ARBA00022729"/>
    </source>
</evidence>
<dbReference type="Proteomes" id="UP000050465">
    <property type="component" value="Unassembled WGS sequence"/>
</dbReference>
<dbReference type="Gene3D" id="1.25.40.10">
    <property type="entry name" value="Tetratricopeptide repeat domain"/>
    <property type="match status" value="1"/>
</dbReference>
<dbReference type="InterPro" id="IPR028082">
    <property type="entry name" value="Peripla_BP_I"/>
</dbReference>
<evidence type="ECO:0000259" key="4">
    <source>
        <dbReference type="Pfam" id="PF13458"/>
    </source>
</evidence>
<evidence type="ECO:0000313" key="5">
    <source>
        <dbReference type="EMBL" id="KPQ33936.1"/>
    </source>
</evidence>
<keyword evidence="3" id="KW-0472">Membrane</keyword>
<evidence type="ECO:0000313" key="6">
    <source>
        <dbReference type="Proteomes" id="UP000050465"/>
    </source>
</evidence>
<dbReference type="Pfam" id="PF13458">
    <property type="entry name" value="Peripla_BP_6"/>
    <property type="match status" value="1"/>
</dbReference>
<dbReference type="CDD" id="cd06268">
    <property type="entry name" value="PBP1_ABC_transporter_LIVBP-like"/>
    <property type="match status" value="1"/>
</dbReference>
<dbReference type="InterPro" id="IPR051010">
    <property type="entry name" value="BCAA_transport"/>
</dbReference>
<dbReference type="InterPro" id="IPR028081">
    <property type="entry name" value="Leu-bd"/>
</dbReference>
<feature type="transmembrane region" description="Helical" evidence="3">
    <location>
        <begin position="9"/>
        <end position="31"/>
    </location>
</feature>
<sequence length="473" mass="50723">MSQENNNRFALFATLLAIALVGGISLILWAITNRLDRAVELPSQNNNVASSDRLPESVTSRVSAGEEILFPDASDQKQTAIEAIAQGDYASAITTLNAALEDNPNDPEAFIYRSNARIAGETAVTVAVVAPVGEYSNIGLEILRGAAQAQYDINRSGGIDGTPVRLVLVNDENNPEVATEIAQTLVEDPSVLGVVGHYGSDVTLATVPIYEAGELVTITPVSSAVELSGVSPYLYRTVPSDSFAAAALAAYMLYYRDNRQAAVYYDSSNELSSSLKEEFKSFVTAWGGDIVAEYDLSQTSFDPNVQEAAQTQGADTLMLAPSIETLPAAAAVIEFNKRRLPILGSDELYNRTILAETGPDSQALTVAVPWHLLSRDSVTDFVESSRALWEGDVSWRTATTYDAMIAIAAGLQDDLSRAGLKTALDNSNFSVNSATGPINFLPSGDRRQVDRLVLVERGTRSGTGYDFVPFTLD</sequence>
<accession>A0A0P7ZUG5</accession>
<gene>
    <name evidence="5" type="primary">livK-2</name>
    <name evidence="5" type="ORF">HLUCCA11_16770</name>
</gene>
<evidence type="ECO:0000256" key="1">
    <source>
        <dbReference type="ARBA" id="ARBA00010062"/>
    </source>
</evidence>
<dbReference type="EMBL" id="LJZR01000025">
    <property type="protein sequence ID" value="KPQ33936.1"/>
    <property type="molecule type" value="Genomic_DNA"/>
</dbReference>
<comment type="similarity">
    <text evidence="1">Belongs to the leucine-binding protein family.</text>
</comment>
<protein>
    <submittedName>
        <fullName evidence="5">Branched-chain amino acid transport system substrate-binding protein</fullName>
    </submittedName>
</protein>
<dbReference type="AlphaFoldDB" id="A0A0P7ZUG5"/>
<dbReference type="STRING" id="1666911.HLUCCA11_16770"/>
<dbReference type="PATRIC" id="fig|1666911.3.peg.1077"/>
<dbReference type="Gene3D" id="3.40.50.2300">
    <property type="match status" value="2"/>
</dbReference>